<evidence type="ECO:0000313" key="1">
    <source>
        <dbReference type="EMBL" id="KAI3800022.1"/>
    </source>
</evidence>
<accession>A0ACB9HYZ2</accession>
<name>A0ACB9HYZ2_9ASTR</name>
<proteinExistence type="predicted"/>
<evidence type="ECO:0000313" key="2">
    <source>
        <dbReference type="Proteomes" id="UP001056120"/>
    </source>
</evidence>
<dbReference type="Proteomes" id="UP001056120">
    <property type="component" value="Linkage Group LG11"/>
</dbReference>
<keyword evidence="2" id="KW-1185">Reference proteome</keyword>
<organism evidence="1 2">
    <name type="scientific">Smallanthus sonchifolius</name>
    <dbReference type="NCBI Taxonomy" id="185202"/>
    <lineage>
        <taxon>Eukaryota</taxon>
        <taxon>Viridiplantae</taxon>
        <taxon>Streptophyta</taxon>
        <taxon>Embryophyta</taxon>
        <taxon>Tracheophyta</taxon>
        <taxon>Spermatophyta</taxon>
        <taxon>Magnoliopsida</taxon>
        <taxon>eudicotyledons</taxon>
        <taxon>Gunneridae</taxon>
        <taxon>Pentapetalae</taxon>
        <taxon>asterids</taxon>
        <taxon>campanulids</taxon>
        <taxon>Asterales</taxon>
        <taxon>Asteraceae</taxon>
        <taxon>Asteroideae</taxon>
        <taxon>Heliantheae alliance</taxon>
        <taxon>Millerieae</taxon>
        <taxon>Smallanthus</taxon>
    </lineage>
</organism>
<protein>
    <submittedName>
        <fullName evidence="1">Uncharacterized protein</fullName>
    </submittedName>
</protein>
<dbReference type="EMBL" id="CM042028">
    <property type="protein sequence ID" value="KAI3800022.1"/>
    <property type="molecule type" value="Genomic_DNA"/>
</dbReference>
<sequence>MYLYERKLGRLKRTIRNKARVEGCIVESYLVDELSNYCSLYLDPTLNTRLNREPRNFAPNIPGYSSTDSRLSIFKHPSRRLFPKGGKTIVLTDEDRHKAHTYILLNCQELHNSVWLFDEELRALFPNNDQATLDKNKDAEFAKWLKTYVLNGIETTHLRDIAQGPLTYVQSHKGYLINGYKFHTRTSYHGRVTENSGVCVKGAFYNEYESDYYGMIDEILELEYHSNLGTCVVVLFKCSWFDPVNGVRVNRRTNMVDVKPKAMGCVDDPFILASQAHQVYYTPYPSKEKGLKDWWAVVKTTPRGVYELAEDAGVVGDDDNDDMDHFFQENERLGCTATEDLLPVIHVETNVIEEVDDVNDDDHEEVEDVNVDDHEEAEFEDVDSDDGDEEFEDEDSD</sequence>
<reference evidence="1 2" key="2">
    <citation type="journal article" date="2022" name="Mol. Ecol. Resour.">
        <title>The genomes of chicory, endive, great burdock and yacon provide insights into Asteraceae paleo-polyploidization history and plant inulin production.</title>
        <authorList>
            <person name="Fan W."/>
            <person name="Wang S."/>
            <person name="Wang H."/>
            <person name="Wang A."/>
            <person name="Jiang F."/>
            <person name="Liu H."/>
            <person name="Zhao H."/>
            <person name="Xu D."/>
            <person name="Zhang Y."/>
        </authorList>
    </citation>
    <scope>NUCLEOTIDE SEQUENCE [LARGE SCALE GENOMIC DNA]</scope>
    <source>
        <strain evidence="2">cv. Yunnan</strain>
        <tissue evidence="1">Leaves</tissue>
    </source>
</reference>
<comment type="caution">
    <text evidence="1">The sequence shown here is derived from an EMBL/GenBank/DDBJ whole genome shotgun (WGS) entry which is preliminary data.</text>
</comment>
<gene>
    <name evidence="1" type="ORF">L1987_35329</name>
</gene>
<reference evidence="2" key="1">
    <citation type="journal article" date="2022" name="Mol. Ecol. Resour.">
        <title>The genomes of chicory, endive, great burdock and yacon provide insights into Asteraceae palaeo-polyploidization history and plant inulin production.</title>
        <authorList>
            <person name="Fan W."/>
            <person name="Wang S."/>
            <person name="Wang H."/>
            <person name="Wang A."/>
            <person name="Jiang F."/>
            <person name="Liu H."/>
            <person name="Zhao H."/>
            <person name="Xu D."/>
            <person name="Zhang Y."/>
        </authorList>
    </citation>
    <scope>NUCLEOTIDE SEQUENCE [LARGE SCALE GENOMIC DNA]</scope>
    <source>
        <strain evidence="2">cv. Yunnan</strain>
    </source>
</reference>